<accession>A0A067MDH7</accession>
<gene>
    <name evidence="1" type="ORF">BOTBODRAFT_47496</name>
</gene>
<dbReference type="InParanoid" id="A0A067MDH7"/>
<sequence length="152" mass="16251">MYWTVAQRCLMDEALKEMAGKTRDQEGFRLVMGTYHLAAQDESHCPRHQFLQYGLTSMDEDWKERAVVAPRGQEGAQLVLQAEEVFGMKREASSIGSPGGSIACWAPGVVLMEPLCLVPVFDVGGGDGASSVDGASSGDCASGSGYLLTLNC</sequence>
<dbReference type="HOGENOM" id="CLU_1722070_0_0_1"/>
<name>A0A067MDH7_BOTB1</name>
<protein>
    <submittedName>
        <fullName evidence="1">Uncharacterized protein</fullName>
    </submittedName>
</protein>
<dbReference type="Proteomes" id="UP000027195">
    <property type="component" value="Unassembled WGS sequence"/>
</dbReference>
<reference evidence="2" key="1">
    <citation type="journal article" date="2014" name="Proc. Natl. Acad. Sci. U.S.A.">
        <title>Extensive sampling of basidiomycete genomes demonstrates inadequacy of the white-rot/brown-rot paradigm for wood decay fungi.</title>
        <authorList>
            <person name="Riley R."/>
            <person name="Salamov A.A."/>
            <person name="Brown D.W."/>
            <person name="Nagy L.G."/>
            <person name="Floudas D."/>
            <person name="Held B.W."/>
            <person name="Levasseur A."/>
            <person name="Lombard V."/>
            <person name="Morin E."/>
            <person name="Otillar R."/>
            <person name="Lindquist E.A."/>
            <person name="Sun H."/>
            <person name="LaButti K.M."/>
            <person name="Schmutz J."/>
            <person name="Jabbour D."/>
            <person name="Luo H."/>
            <person name="Baker S.E."/>
            <person name="Pisabarro A.G."/>
            <person name="Walton J.D."/>
            <person name="Blanchette R.A."/>
            <person name="Henrissat B."/>
            <person name="Martin F."/>
            <person name="Cullen D."/>
            <person name="Hibbett D.S."/>
            <person name="Grigoriev I.V."/>
        </authorList>
    </citation>
    <scope>NUCLEOTIDE SEQUENCE [LARGE SCALE GENOMIC DNA]</scope>
    <source>
        <strain evidence="2">FD-172 SS1</strain>
    </source>
</reference>
<dbReference type="AlphaFoldDB" id="A0A067MDH7"/>
<proteinExistence type="predicted"/>
<organism evidence="1 2">
    <name type="scientific">Botryobasidium botryosum (strain FD-172 SS1)</name>
    <dbReference type="NCBI Taxonomy" id="930990"/>
    <lineage>
        <taxon>Eukaryota</taxon>
        <taxon>Fungi</taxon>
        <taxon>Dikarya</taxon>
        <taxon>Basidiomycota</taxon>
        <taxon>Agaricomycotina</taxon>
        <taxon>Agaricomycetes</taxon>
        <taxon>Cantharellales</taxon>
        <taxon>Botryobasidiaceae</taxon>
        <taxon>Botryobasidium</taxon>
    </lineage>
</organism>
<evidence type="ECO:0000313" key="1">
    <source>
        <dbReference type="EMBL" id="KDQ09646.1"/>
    </source>
</evidence>
<keyword evidence="2" id="KW-1185">Reference proteome</keyword>
<dbReference type="EMBL" id="KL198076">
    <property type="protein sequence ID" value="KDQ09646.1"/>
    <property type="molecule type" value="Genomic_DNA"/>
</dbReference>
<evidence type="ECO:0000313" key="2">
    <source>
        <dbReference type="Proteomes" id="UP000027195"/>
    </source>
</evidence>